<gene>
    <name evidence="1" type="ORF">CFT61_02890</name>
</gene>
<dbReference type="EMBL" id="NMPZ01000003">
    <property type="protein sequence ID" value="OXL44898.1"/>
    <property type="molecule type" value="Genomic_DNA"/>
</dbReference>
<protein>
    <recommendedName>
        <fullName evidence="3">Outer membrane protein beta-barrel domain-containing protein</fullName>
    </recommendedName>
</protein>
<organism evidence="1 2">
    <name type="scientific">Segatella copri</name>
    <dbReference type="NCBI Taxonomy" id="165179"/>
    <lineage>
        <taxon>Bacteria</taxon>
        <taxon>Pseudomonadati</taxon>
        <taxon>Bacteroidota</taxon>
        <taxon>Bacteroidia</taxon>
        <taxon>Bacteroidales</taxon>
        <taxon>Prevotellaceae</taxon>
        <taxon>Segatella</taxon>
    </lineage>
</organism>
<proteinExistence type="predicted"/>
<dbReference type="Gene3D" id="2.60.40.1120">
    <property type="entry name" value="Carboxypeptidase-like, regulatory domain"/>
    <property type="match status" value="1"/>
</dbReference>
<evidence type="ECO:0000313" key="2">
    <source>
        <dbReference type="Proteomes" id="UP000215155"/>
    </source>
</evidence>
<evidence type="ECO:0000313" key="1">
    <source>
        <dbReference type="EMBL" id="OXL44898.1"/>
    </source>
</evidence>
<comment type="caution">
    <text evidence="1">The sequence shown here is derived from an EMBL/GenBank/DDBJ whole genome shotgun (WGS) entry which is preliminary data.</text>
</comment>
<dbReference type="AlphaFoldDB" id="A0AA91TLD9"/>
<name>A0AA91TLD9_9BACT</name>
<dbReference type="Proteomes" id="UP000215155">
    <property type="component" value="Unassembled WGS sequence"/>
</dbReference>
<dbReference type="SUPFAM" id="SSF49464">
    <property type="entry name" value="Carboxypeptidase regulatory domain-like"/>
    <property type="match status" value="1"/>
</dbReference>
<dbReference type="InterPro" id="IPR008969">
    <property type="entry name" value="CarboxyPept-like_regulatory"/>
</dbReference>
<dbReference type="Pfam" id="PF13715">
    <property type="entry name" value="CarbopepD_reg_2"/>
    <property type="match status" value="1"/>
</dbReference>
<sequence>MPFGAILILKLKNKAVMKGKIVSFILLAFISIAPAYSQTTIKGTIVDSQQVGIPYAAVKVLKMDSTFVKGVAADSIGCFNMEISSEGNYILLVSSMGYAPYYHTFKLHAKEMILPNITLKNNEVALNDVVIKGNRLVRKEDKFIIIPDQQIVKHTFGGYDLLADLMIPNVRVDRFKGTVETFGGNVSLYIDGRKVDYREIKNLKPKDVEKIEYYDVPTGKYAEDIAAINFITRQYTTGGYVALDGTQQFTYFDGDYNVAAKVASGNTTITFFGGYNGKEYSGDQYEKNETFHFKEGDMMRNYKQTGGTNKSNQEYAQMNIATRKQKYMLSEKITLVRNENPGSTTTGVLTTSYGAAPSESFSRNKQSNLMPKVNLYGNFDITDKQYLEVTLMGSYSKNKYLYEYQLDGFTTNTDSKEDAYTLQSNIKYGIKLPHKNSLSISLSSYYSNNSISYTGTYTSWQHQWTLQNSSYINYVQRIGKWNISVTPAFTVLQYRLHGTEIVKQYTPRFFSTIFVQPVPNQQLSLDLTYANANPNISATNMAEQTVDELIIKRGNKDLRPSNFFIGTLNYNIQFGKFNAFVMGSYTYQHRPIVSVFYQQEGKMIQSFDDRENTQSLVGLLSLTWRAFKNFNMSFDAQYNHVDFYGVCDKVLDQCNFRIVANYYWKDFAFRLNGGTKSKILLGNMIKEENPVYYNASVSWSHNVWNLEVGTSAPFTKRVHFYSSLDAPLYSYNVCSSSKQYQQTVYLKAAYTFNFGKKIQKDWKNIDMNVNSAILKAK</sequence>
<evidence type="ECO:0008006" key="3">
    <source>
        <dbReference type="Google" id="ProtNLM"/>
    </source>
</evidence>
<reference evidence="1 2" key="1">
    <citation type="submission" date="2017-07" db="EMBL/GenBank/DDBJ databases">
        <title>Draft genome sequence of Prevotella copri isolated from the gut of healthy adult Indian.</title>
        <authorList>
            <person name="Das B."/>
            <person name="Bag S."/>
            <person name="Ghosh T.S."/>
        </authorList>
    </citation>
    <scope>NUCLEOTIDE SEQUENCE [LARGE SCALE GENOMIC DNA]</scope>
    <source>
        <strain evidence="1 2">Indica</strain>
    </source>
</reference>
<dbReference type="SUPFAM" id="SSF56935">
    <property type="entry name" value="Porins"/>
    <property type="match status" value="1"/>
</dbReference>
<accession>A0AA91TLD9</accession>